<gene>
    <name evidence="3" type="primary">LOC100180909-001</name>
</gene>
<protein>
    <submittedName>
        <fullName evidence="3">Uncharacterized protein LOC100180909</fullName>
    </submittedName>
</protein>
<evidence type="ECO:0000313" key="3">
    <source>
        <dbReference type="EMBL" id="CAB3262620.1"/>
    </source>
</evidence>
<organism evidence="3">
    <name type="scientific">Phallusia mammillata</name>
    <dbReference type="NCBI Taxonomy" id="59560"/>
    <lineage>
        <taxon>Eukaryota</taxon>
        <taxon>Metazoa</taxon>
        <taxon>Chordata</taxon>
        <taxon>Tunicata</taxon>
        <taxon>Ascidiacea</taxon>
        <taxon>Phlebobranchia</taxon>
        <taxon>Ascidiidae</taxon>
        <taxon>Phallusia</taxon>
    </lineage>
</organism>
<feature type="region of interest" description="Disordered" evidence="1">
    <location>
        <begin position="428"/>
        <end position="463"/>
    </location>
</feature>
<dbReference type="AlphaFoldDB" id="A0A6F9DHW0"/>
<keyword evidence="2" id="KW-0812">Transmembrane</keyword>
<feature type="transmembrane region" description="Helical" evidence="2">
    <location>
        <begin position="395"/>
        <end position="420"/>
    </location>
</feature>
<name>A0A6F9DHW0_9ASCI</name>
<sequence length="647" mass="70551">MLKVIKIHLSIWRFSKLLSKYFLQIKLMMYISVIVILSVTSLTGVRATNVTCPSLKPDTSIWALNYSGPLYKVSGNFTAVSWLLGKGVPVVLPCKEQTTTAELTSNCKTQGSNKNVSTFYVKNLTTNVWLTVEILPNVCKLNKSLAIFECTTSLPLQVRYSNAPVQGTFNTLGNFHCSNNGTLVYSNGSKPASNYTKCQANAMWKGQKDLECVLVELNGKNNYTLNSTNKGTTDFYCSVAGNNSAITNGDLTLQVNNQAKLPNFQIQSIDHGKEVQCRLSWQSTGTEILSAATTLIVNYVPFWLNGNRYNCPSPCSFQFRSNPQASWALYKQGENITSKGNVAKISSGNWSFSTDEPTSNATYTLQVSNGVGSVNFSFVIGDPLPPTTPPMPQPLPIAAIAGAAGAAVVILIIVLAVLFYRRRNKEKDEKEVRENPLYGSAQNAGGNGAVDPEANKQKKKTKEMKVNVAYQPASPDVIEDAYGGVNTGEREMKDNILYGSSGPSAQPMEDAYAEVNKGKKNKKGKKEMKVNVAYVPTPENPDAPEEAYAAVDKTKKNKGKKQKPEKEMKDNILYATSQAGGSMDDAYAQVDKGKKEAGNSYGESSQGATYSEVNKPKKKNKQPPPPTSPTQDDDPYAEVDLHGQENN</sequence>
<proteinExistence type="evidence at transcript level"/>
<accession>A0A6F9DHW0</accession>
<evidence type="ECO:0000256" key="2">
    <source>
        <dbReference type="SAM" id="Phobius"/>
    </source>
</evidence>
<evidence type="ECO:0000256" key="1">
    <source>
        <dbReference type="SAM" id="MobiDB-lite"/>
    </source>
</evidence>
<keyword evidence="2" id="KW-0472">Membrane</keyword>
<keyword evidence="2" id="KW-1133">Transmembrane helix</keyword>
<dbReference type="EMBL" id="LR786758">
    <property type="protein sequence ID" value="CAB3262620.1"/>
    <property type="molecule type" value="mRNA"/>
</dbReference>
<feature type="compositionally biased region" description="Polar residues" evidence="1">
    <location>
        <begin position="601"/>
        <end position="612"/>
    </location>
</feature>
<reference evidence="3" key="1">
    <citation type="submission" date="2020-04" db="EMBL/GenBank/DDBJ databases">
        <authorList>
            <person name="Neveu A P."/>
        </authorList>
    </citation>
    <scope>NUCLEOTIDE SEQUENCE</scope>
    <source>
        <tissue evidence="3">Whole embryo</tissue>
    </source>
</reference>
<feature type="region of interest" description="Disordered" evidence="1">
    <location>
        <begin position="534"/>
        <end position="647"/>
    </location>
</feature>